<dbReference type="GO" id="GO:0005886">
    <property type="term" value="C:plasma membrane"/>
    <property type="evidence" value="ECO:0007669"/>
    <property type="project" value="UniProtKB-SubCell"/>
</dbReference>
<dbReference type="PRINTS" id="PR00173">
    <property type="entry name" value="EDTRNSPORT"/>
</dbReference>
<name>A0A4Q9B9B1_9DEIN</name>
<dbReference type="Proteomes" id="UP000292858">
    <property type="component" value="Unassembled WGS sequence"/>
</dbReference>
<keyword evidence="3" id="KW-0997">Cell inner membrane</keyword>
<dbReference type="PIRSF" id="PIRSF006066">
    <property type="entry name" value="HI0050"/>
    <property type="match status" value="1"/>
</dbReference>
<keyword evidence="5 7" id="KW-1133">Transmembrane helix</keyword>
<feature type="transmembrane region" description="Helical" evidence="7">
    <location>
        <begin position="135"/>
        <end position="164"/>
    </location>
</feature>
<evidence type="ECO:0000256" key="6">
    <source>
        <dbReference type="ARBA" id="ARBA00023136"/>
    </source>
</evidence>
<feature type="domain" description="TRAP C4-dicarboxylate transport system permease DctM subunit" evidence="8">
    <location>
        <begin position="48"/>
        <end position="463"/>
    </location>
</feature>
<feature type="transmembrane region" description="Helical" evidence="7">
    <location>
        <begin position="358"/>
        <end position="389"/>
    </location>
</feature>
<keyword evidence="6 7" id="KW-0472">Membrane</keyword>
<feature type="transmembrane region" description="Helical" evidence="7">
    <location>
        <begin position="176"/>
        <end position="200"/>
    </location>
</feature>
<evidence type="ECO:0000256" key="5">
    <source>
        <dbReference type="ARBA" id="ARBA00022989"/>
    </source>
</evidence>
<feature type="transmembrane region" description="Helical" evidence="7">
    <location>
        <begin position="206"/>
        <end position="232"/>
    </location>
</feature>
<comment type="caution">
    <text evidence="9">The sequence shown here is derived from an EMBL/GenBank/DDBJ whole genome shotgun (WGS) entry which is preliminary data.</text>
</comment>
<feature type="transmembrane region" description="Helical" evidence="7">
    <location>
        <begin position="286"/>
        <end position="304"/>
    </location>
</feature>
<evidence type="ECO:0000259" key="8">
    <source>
        <dbReference type="Pfam" id="PF06808"/>
    </source>
</evidence>
<dbReference type="NCBIfam" id="TIGR00786">
    <property type="entry name" value="dctM"/>
    <property type="match status" value="1"/>
</dbReference>
<dbReference type="GO" id="GO:0022857">
    <property type="term" value="F:transmembrane transporter activity"/>
    <property type="evidence" value="ECO:0007669"/>
    <property type="project" value="TreeGrafter"/>
</dbReference>
<organism evidence="9 10">
    <name type="scientific">Thermus thermamylovorans</name>
    <dbReference type="NCBI Taxonomy" id="2509362"/>
    <lineage>
        <taxon>Bacteria</taxon>
        <taxon>Thermotogati</taxon>
        <taxon>Deinococcota</taxon>
        <taxon>Deinococci</taxon>
        <taxon>Thermales</taxon>
        <taxon>Thermaceae</taxon>
        <taxon>Thermus</taxon>
    </lineage>
</organism>
<evidence type="ECO:0000256" key="4">
    <source>
        <dbReference type="ARBA" id="ARBA00022692"/>
    </source>
</evidence>
<keyword evidence="2" id="KW-1003">Cell membrane</keyword>
<dbReference type="PANTHER" id="PTHR33362">
    <property type="entry name" value="SIALIC ACID TRAP TRANSPORTER PERMEASE PROTEIN SIAT-RELATED"/>
    <property type="match status" value="1"/>
</dbReference>
<evidence type="ECO:0000313" key="10">
    <source>
        <dbReference type="Proteomes" id="UP000292858"/>
    </source>
</evidence>
<dbReference type="InterPro" id="IPR010656">
    <property type="entry name" value="DctM"/>
</dbReference>
<gene>
    <name evidence="9" type="ORF">ETP66_02610</name>
</gene>
<evidence type="ECO:0000256" key="2">
    <source>
        <dbReference type="ARBA" id="ARBA00022475"/>
    </source>
</evidence>
<feature type="transmembrane region" description="Helical" evidence="7">
    <location>
        <begin position="316"/>
        <end position="338"/>
    </location>
</feature>
<proteinExistence type="predicted"/>
<feature type="transmembrane region" description="Helical" evidence="7">
    <location>
        <begin position="446"/>
        <end position="467"/>
    </location>
</feature>
<dbReference type="Pfam" id="PF06808">
    <property type="entry name" value="DctM"/>
    <property type="match status" value="1"/>
</dbReference>
<evidence type="ECO:0000256" key="1">
    <source>
        <dbReference type="ARBA" id="ARBA00004429"/>
    </source>
</evidence>
<accession>A0A4Q9B9B1</accession>
<comment type="subcellular location">
    <subcellularLocation>
        <location evidence="1">Cell inner membrane</location>
        <topology evidence="1">Multi-pass membrane protein</topology>
    </subcellularLocation>
</comment>
<dbReference type="PANTHER" id="PTHR33362:SF7">
    <property type="entry name" value="SLL1103 PROTEIN"/>
    <property type="match status" value="1"/>
</dbReference>
<sequence>MSPAQVRAAALPLWLTALLLLATVAGPLLAWLRGPDLASEALVGLILLSVIGAIVLGFPIAFALAGVATLYGLALVGPLIGNIFMLRLFQVLQDYILIAIPLFVFMGVMIERAGLAAQIYRTALEWVGGIRGGLAIATVLAATLFAAATGVVGASVVAIGLLALPQMLKYRYSKPLATGVVCAGGALGILIPPSIMLVVYGPTAGVSIGALFLAAIPAGLLLSFLYVLYIALLARLRPEEGPAYGGEPVPWRIKLKDAAVSVLPVGLLILAVLGSIFFGLAAPTEAAALGAFGSILLALAYRKLTLKGLYEAAYSTARISAMVYMVLIGAGFLSAVFVRVGGGDAVAGLVAGLELPVWMVVFVMLLIVFLMGMFIDWIGIIMITVPLFLPIAQTLGLDPLWFSMLLIVTMQTSFLTPPFAYTIFYLKGIAPPEVTTWDIYRGVVPFILLQLIGVLLIAFFPEIVLALPRTFGLGS</sequence>
<evidence type="ECO:0000256" key="3">
    <source>
        <dbReference type="ARBA" id="ARBA00022519"/>
    </source>
</evidence>
<dbReference type="InterPro" id="IPR004681">
    <property type="entry name" value="TRAP_DctM"/>
</dbReference>
<feature type="transmembrane region" description="Helical" evidence="7">
    <location>
        <begin position="95"/>
        <end position="115"/>
    </location>
</feature>
<dbReference type="RefSeq" id="WP_130840333.1">
    <property type="nucleotide sequence ID" value="NZ_SIJL01000002.1"/>
</dbReference>
<dbReference type="AlphaFoldDB" id="A0A4Q9B9B1"/>
<keyword evidence="4 7" id="KW-0812">Transmembrane</keyword>
<keyword evidence="10" id="KW-1185">Reference proteome</keyword>
<dbReference type="EMBL" id="SIJL01000002">
    <property type="protein sequence ID" value="TBH21518.1"/>
    <property type="molecule type" value="Genomic_DNA"/>
</dbReference>
<reference evidence="9 10" key="1">
    <citation type="submission" date="2019-02" db="EMBL/GenBank/DDBJ databases">
        <title>Thermus sp. a novel from hot spring.</title>
        <authorList>
            <person name="Zhao Z."/>
        </authorList>
    </citation>
    <scope>NUCLEOTIDE SEQUENCE [LARGE SCALE GENOMIC DNA]</scope>
    <source>
        <strain evidence="9 10">CFH 72773T</strain>
    </source>
</reference>
<dbReference type="OrthoDB" id="9785600at2"/>
<feature type="transmembrane region" description="Helical" evidence="7">
    <location>
        <begin position="258"/>
        <end position="280"/>
    </location>
</feature>
<evidence type="ECO:0000256" key="7">
    <source>
        <dbReference type="SAM" id="Phobius"/>
    </source>
</evidence>
<protein>
    <submittedName>
        <fullName evidence="9">TRAP transporter large permease subunit</fullName>
    </submittedName>
</protein>
<evidence type="ECO:0000313" key="9">
    <source>
        <dbReference type="EMBL" id="TBH21518.1"/>
    </source>
</evidence>
<feature type="transmembrane region" description="Helical" evidence="7">
    <location>
        <begin position="41"/>
        <end position="74"/>
    </location>
</feature>
<feature type="transmembrane region" description="Helical" evidence="7">
    <location>
        <begin position="401"/>
        <end position="426"/>
    </location>
</feature>